<comment type="subcellular location">
    <subcellularLocation>
        <location evidence="2">Cell membrane</location>
    </subcellularLocation>
    <subcellularLocation>
        <location evidence="1">Membrane</location>
        <topology evidence="1">Multi-pass membrane protein</topology>
    </subcellularLocation>
</comment>
<evidence type="ECO:0000256" key="8">
    <source>
        <dbReference type="ARBA" id="ARBA00023065"/>
    </source>
</evidence>
<keyword evidence="4" id="KW-1003">Cell membrane</keyword>
<dbReference type="GO" id="GO:0099095">
    <property type="term" value="F:ligand-gated monoatomic anion channel activity"/>
    <property type="evidence" value="ECO:0007669"/>
    <property type="project" value="UniProtKB-ARBA"/>
</dbReference>
<evidence type="ECO:0000259" key="13">
    <source>
        <dbReference type="Pfam" id="PF02932"/>
    </source>
</evidence>
<feature type="transmembrane region" description="Helical" evidence="11">
    <location>
        <begin position="783"/>
        <end position="803"/>
    </location>
</feature>
<evidence type="ECO:0000313" key="14">
    <source>
        <dbReference type="EMBL" id="OXA38747.1"/>
    </source>
</evidence>
<keyword evidence="15" id="KW-1185">Reference proteome</keyword>
<dbReference type="GO" id="GO:0005886">
    <property type="term" value="C:plasma membrane"/>
    <property type="evidence" value="ECO:0007669"/>
    <property type="project" value="UniProtKB-SubCell"/>
</dbReference>
<dbReference type="InterPro" id="IPR006202">
    <property type="entry name" value="Neur_chan_lig-bd"/>
</dbReference>
<dbReference type="PRINTS" id="PR00253">
    <property type="entry name" value="GABAARECEPTR"/>
</dbReference>
<evidence type="ECO:0000256" key="11">
    <source>
        <dbReference type="SAM" id="Phobius"/>
    </source>
</evidence>
<feature type="transmembrane region" description="Helical" evidence="11">
    <location>
        <begin position="647"/>
        <end position="668"/>
    </location>
</feature>
<dbReference type="InterPro" id="IPR038050">
    <property type="entry name" value="Neuro_actylchol_rec"/>
</dbReference>
<name>A0A226D1Z7_FOLCA</name>
<reference evidence="14 15" key="1">
    <citation type="submission" date="2015-12" db="EMBL/GenBank/DDBJ databases">
        <title>The genome of Folsomia candida.</title>
        <authorList>
            <person name="Faddeeva A."/>
            <person name="Derks M.F."/>
            <person name="Anvar Y."/>
            <person name="Smit S."/>
            <person name="Van Straalen N."/>
            <person name="Roelofs D."/>
        </authorList>
    </citation>
    <scope>NUCLEOTIDE SEQUENCE [LARGE SCALE GENOMIC DNA]</scope>
    <source>
        <strain evidence="14 15">VU population</strain>
        <tissue evidence="14">Whole body</tissue>
    </source>
</reference>
<keyword evidence="6" id="KW-0732">Signal</keyword>
<evidence type="ECO:0000256" key="3">
    <source>
        <dbReference type="ARBA" id="ARBA00022448"/>
    </source>
</evidence>
<dbReference type="Pfam" id="PF02931">
    <property type="entry name" value="Neur_chan_LBD"/>
    <property type="match status" value="1"/>
</dbReference>
<feature type="transmembrane region" description="Helical" evidence="11">
    <location>
        <begin position="622"/>
        <end position="641"/>
    </location>
</feature>
<dbReference type="Pfam" id="PF02932">
    <property type="entry name" value="Neur_chan_memb"/>
    <property type="match status" value="1"/>
</dbReference>
<dbReference type="GO" id="GO:0004888">
    <property type="term" value="F:transmembrane signaling receptor activity"/>
    <property type="evidence" value="ECO:0007669"/>
    <property type="project" value="InterPro"/>
</dbReference>
<accession>A0A226D1Z7</accession>
<keyword evidence="14" id="KW-0675">Receptor</keyword>
<evidence type="ECO:0000313" key="15">
    <source>
        <dbReference type="Proteomes" id="UP000198287"/>
    </source>
</evidence>
<evidence type="ECO:0000259" key="12">
    <source>
        <dbReference type="Pfam" id="PF02931"/>
    </source>
</evidence>
<keyword evidence="9 11" id="KW-0472">Membrane</keyword>
<evidence type="ECO:0000256" key="6">
    <source>
        <dbReference type="ARBA" id="ARBA00022729"/>
    </source>
</evidence>
<dbReference type="SUPFAM" id="SSF90112">
    <property type="entry name" value="Neurotransmitter-gated ion-channel transmembrane pore"/>
    <property type="match status" value="1"/>
</dbReference>
<dbReference type="InterPro" id="IPR006201">
    <property type="entry name" value="Neur_channel"/>
</dbReference>
<protein>
    <submittedName>
        <fullName evidence="14">Glycine receptor subunit alpha-1</fullName>
    </submittedName>
</protein>
<dbReference type="GO" id="GO:0005230">
    <property type="term" value="F:extracellular ligand-gated monoatomic ion channel activity"/>
    <property type="evidence" value="ECO:0007669"/>
    <property type="project" value="InterPro"/>
</dbReference>
<feature type="domain" description="Neurotransmitter-gated ion-channel transmembrane" evidence="13">
    <location>
        <begin position="626"/>
        <end position="707"/>
    </location>
</feature>
<keyword evidence="3" id="KW-0813">Transport</keyword>
<evidence type="ECO:0000256" key="7">
    <source>
        <dbReference type="ARBA" id="ARBA00022989"/>
    </source>
</evidence>
<dbReference type="OrthoDB" id="8175758at2759"/>
<dbReference type="Gene3D" id="2.70.170.10">
    <property type="entry name" value="Neurotransmitter-gated ion-channel ligand-binding domain"/>
    <property type="match status" value="1"/>
</dbReference>
<dbReference type="PANTHER" id="PTHR18945">
    <property type="entry name" value="NEUROTRANSMITTER GATED ION CHANNEL"/>
    <property type="match status" value="1"/>
</dbReference>
<evidence type="ECO:0000256" key="1">
    <source>
        <dbReference type="ARBA" id="ARBA00004141"/>
    </source>
</evidence>
<dbReference type="EMBL" id="LNIX01000043">
    <property type="protein sequence ID" value="OXA38747.1"/>
    <property type="molecule type" value="Genomic_DNA"/>
</dbReference>
<dbReference type="GO" id="GO:0005254">
    <property type="term" value="F:chloride channel activity"/>
    <property type="evidence" value="ECO:0007669"/>
    <property type="project" value="UniProtKB-ARBA"/>
</dbReference>
<dbReference type="CDD" id="cd19049">
    <property type="entry name" value="LGIC_TM_anion"/>
    <property type="match status" value="1"/>
</dbReference>
<keyword evidence="8" id="KW-0406">Ion transport</keyword>
<dbReference type="AlphaFoldDB" id="A0A226D1Z7"/>
<dbReference type="InterPro" id="IPR006028">
    <property type="entry name" value="GABAA/Glycine_rcpt"/>
</dbReference>
<sequence>MDLEPGKGRRKGCISQPPHLAVILPEILTIIMSYVPTRHLLSSVTFVSRGWEEAAREHLASRSLVELTPSNMSNYLDRPTHARPHKRVLLYNFAIQHMSPEVTNLLQRFISSPAATARITDLLLDYFPHGVDPILAQIIALFSTCPSLTCVRFTPQKFTHEMFQPSGMLPTLVKFPNITKLGIYLPPKLYSGETSFNVMRTVSQETILGIVALFPNVQILRCASLPLDIVEYFLSRNLSISEISVRLDRSIRQRPISIPTPSVFLTRVEFQIDIFNRSIDHYVILATFAGTLEKLKIFGFKRDAPKVIALNVKFSKSGGLVEYGKQFPVLEKIVVSKVNHYYSRLKKKEWFEVSVAFLYKYFLHGESVTVRDVHVQLPPRNMKRFTMLTEFSNCKDKCVEKRGQPDSVKVTLPANYSKEHRPTWKHGEATLVTVNIHVRTINPIKTIDMDFRLDMTLTQRWTDDRLTFPSEWFDGEEKIILPSAVSDQIWHPRPYIVNAKQAEVGELGQKFINVYVFRDHTVQYTINIYATIACAINYKYFPVDSQLCPMYLESLTFDQEQVQFEWSKKDAFTINGGLAMPQFLPRVPPGYSVASVPRYNQANNFSQCIAYFRFDRLFGNHMIQTFAPCSLIVCLSWFSFWMELNALSARMSLLITAILILVTQFSGLRIDHPPVDYIKAVDIFMAVCMVFVFAALCEYVLAKVINRMILDANYKFQEEQMQEVARSKVINEATIQNAGKVCNQNLPATISTTGRVRLPLKWIDPTTQEPVLLWKRLDNISKWGFPTAFFIFCAIYWTILFIHRTLEQDPATRTSLPAGINFSMV</sequence>
<evidence type="ECO:0000256" key="9">
    <source>
        <dbReference type="ARBA" id="ARBA00023136"/>
    </source>
</evidence>
<keyword evidence="10" id="KW-0407">Ion channel</keyword>
<evidence type="ECO:0000256" key="5">
    <source>
        <dbReference type="ARBA" id="ARBA00022692"/>
    </source>
</evidence>
<dbReference type="CDD" id="cd18987">
    <property type="entry name" value="LGIC_ECD_anion"/>
    <property type="match status" value="1"/>
</dbReference>
<proteinExistence type="predicted"/>
<dbReference type="Proteomes" id="UP000198287">
    <property type="component" value="Unassembled WGS sequence"/>
</dbReference>
<dbReference type="InterPro" id="IPR036734">
    <property type="entry name" value="Neur_chan_lig-bd_sf"/>
</dbReference>
<dbReference type="InterPro" id="IPR036719">
    <property type="entry name" value="Neuro-gated_channel_TM_sf"/>
</dbReference>
<dbReference type="InterPro" id="IPR006029">
    <property type="entry name" value="Neurotrans-gated_channel_TM"/>
</dbReference>
<organism evidence="14 15">
    <name type="scientific">Folsomia candida</name>
    <name type="common">Springtail</name>
    <dbReference type="NCBI Taxonomy" id="158441"/>
    <lineage>
        <taxon>Eukaryota</taxon>
        <taxon>Metazoa</taxon>
        <taxon>Ecdysozoa</taxon>
        <taxon>Arthropoda</taxon>
        <taxon>Hexapoda</taxon>
        <taxon>Collembola</taxon>
        <taxon>Entomobryomorpha</taxon>
        <taxon>Isotomoidea</taxon>
        <taxon>Isotomidae</taxon>
        <taxon>Proisotominae</taxon>
        <taxon>Folsomia</taxon>
    </lineage>
</organism>
<comment type="caution">
    <text evidence="14">The sequence shown here is derived from an EMBL/GenBank/DDBJ whole genome shotgun (WGS) entry which is preliminary data.</text>
</comment>
<feature type="transmembrane region" description="Helical" evidence="11">
    <location>
        <begin position="680"/>
        <end position="701"/>
    </location>
</feature>
<evidence type="ECO:0000256" key="10">
    <source>
        <dbReference type="ARBA" id="ARBA00023303"/>
    </source>
</evidence>
<evidence type="ECO:0000256" key="2">
    <source>
        <dbReference type="ARBA" id="ARBA00004236"/>
    </source>
</evidence>
<dbReference type="Gene3D" id="1.20.58.390">
    <property type="entry name" value="Neurotransmitter-gated ion-channel transmembrane domain"/>
    <property type="match status" value="1"/>
</dbReference>
<gene>
    <name evidence="14" type="ORF">Fcan01_26489</name>
</gene>
<dbReference type="STRING" id="158441.A0A226D1Z7"/>
<feature type="domain" description="Neurotransmitter-gated ion-channel ligand-binding" evidence="12">
    <location>
        <begin position="412"/>
        <end position="586"/>
    </location>
</feature>
<keyword evidence="7 11" id="KW-1133">Transmembrane helix</keyword>
<evidence type="ECO:0000256" key="4">
    <source>
        <dbReference type="ARBA" id="ARBA00022475"/>
    </source>
</evidence>
<keyword evidence="5 11" id="KW-0812">Transmembrane</keyword>
<dbReference type="SUPFAM" id="SSF63712">
    <property type="entry name" value="Nicotinic receptor ligand binding domain-like"/>
    <property type="match status" value="1"/>
</dbReference>